<dbReference type="InParanoid" id="G2YC69"/>
<accession>G2YC69</accession>
<protein>
    <submittedName>
        <fullName evidence="2">Uncharacterized protein</fullName>
    </submittedName>
</protein>
<dbReference type="HOGENOM" id="CLU_3124826_0_0_1"/>
<proteinExistence type="predicted"/>
<name>G2YC69_BOTF4</name>
<sequence length="50" mass="6039">MPSQIRVFFRFQLFASNPNSDNVNEDEGETERIPRPKDYTKQMEGQKEWF</sequence>
<evidence type="ECO:0000313" key="3">
    <source>
        <dbReference type="Proteomes" id="UP000008177"/>
    </source>
</evidence>
<evidence type="ECO:0000313" key="2">
    <source>
        <dbReference type="EMBL" id="CCD34760.1"/>
    </source>
</evidence>
<gene>
    <name evidence="2" type="ORF">BofuT4_uP099490.1</name>
</gene>
<feature type="region of interest" description="Disordered" evidence="1">
    <location>
        <begin position="18"/>
        <end position="50"/>
    </location>
</feature>
<organism evidence="2 3">
    <name type="scientific">Botryotinia fuckeliana (strain T4)</name>
    <name type="common">Noble rot fungus</name>
    <name type="synonym">Botrytis cinerea</name>
    <dbReference type="NCBI Taxonomy" id="999810"/>
    <lineage>
        <taxon>Eukaryota</taxon>
        <taxon>Fungi</taxon>
        <taxon>Dikarya</taxon>
        <taxon>Ascomycota</taxon>
        <taxon>Pezizomycotina</taxon>
        <taxon>Leotiomycetes</taxon>
        <taxon>Helotiales</taxon>
        <taxon>Sclerotiniaceae</taxon>
        <taxon>Botrytis</taxon>
    </lineage>
</organism>
<evidence type="ECO:0000256" key="1">
    <source>
        <dbReference type="SAM" id="MobiDB-lite"/>
    </source>
</evidence>
<reference evidence="3" key="1">
    <citation type="journal article" date="2011" name="PLoS Genet.">
        <title>Genomic analysis of the necrotrophic fungal pathogens Sclerotinia sclerotiorum and Botrytis cinerea.</title>
        <authorList>
            <person name="Amselem J."/>
            <person name="Cuomo C.A."/>
            <person name="van Kan J.A."/>
            <person name="Viaud M."/>
            <person name="Benito E.P."/>
            <person name="Couloux A."/>
            <person name="Coutinho P.M."/>
            <person name="de Vries R.P."/>
            <person name="Dyer P.S."/>
            <person name="Fillinger S."/>
            <person name="Fournier E."/>
            <person name="Gout L."/>
            <person name="Hahn M."/>
            <person name="Kohn L."/>
            <person name="Lapalu N."/>
            <person name="Plummer K.M."/>
            <person name="Pradier J.M."/>
            <person name="Quevillon E."/>
            <person name="Sharon A."/>
            <person name="Simon A."/>
            <person name="ten Have A."/>
            <person name="Tudzynski B."/>
            <person name="Tudzynski P."/>
            <person name="Wincker P."/>
            <person name="Andrew M."/>
            <person name="Anthouard V."/>
            <person name="Beever R.E."/>
            <person name="Beffa R."/>
            <person name="Benoit I."/>
            <person name="Bouzid O."/>
            <person name="Brault B."/>
            <person name="Chen Z."/>
            <person name="Choquer M."/>
            <person name="Collemare J."/>
            <person name="Cotton P."/>
            <person name="Danchin E.G."/>
            <person name="Da Silva C."/>
            <person name="Gautier A."/>
            <person name="Giraud C."/>
            <person name="Giraud T."/>
            <person name="Gonzalez C."/>
            <person name="Grossetete S."/>
            <person name="Guldener U."/>
            <person name="Henrissat B."/>
            <person name="Howlett B.J."/>
            <person name="Kodira C."/>
            <person name="Kretschmer M."/>
            <person name="Lappartient A."/>
            <person name="Leroch M."/>
            <person name="Levis C."/>
            <person name="Mauceli E."/>
            <person name="Neuveglise C."/>
            <person name="Oeser B."/>
            <person name="Pearson M."/>
            <person name="Poulain J."/>
            <person name="Poussereau N."/>
            <person name="Quesneville H."/>
            <person name="Rascle C."/>
            <person name="Schumacher J."/>
            <person name="Segurens B."/>
            <person name="Sexton A."/>
            <person name="Silva E."/>
            <person name="Sirven C."/>
            <person name="Soanes D.M."/>
            <person name="Talbot N.J."/>
            <person name="Templeton M."/>
            <person name="Yandava C."/>
            <person name="Yarden O."/>
            <person name="Zeng Q."/>
            <person name="Rollins J.A."/>
            <person name="Lebrun M.H."/>
            <person name="Dickman M."/>
        </authorList>
    </citation>
    <scope>NUCLEOTIDE SEQUENCE [LARGE SCALE GENOMIC DNA]</scope>
    <source>
        <strain evidence="3">T4</strain>
    </source>
</reference>
<feature type="compositionally biased region" description="Basic and acidic residues" evidence="1">
    <location>
        <begin position="30"/>
        <end position="50"/>
    </location>
</feature>
<dbReference type="Proteomes" id="UP000008177">
    <property type="component" value="Unplaced contigs"/>
</dbReference>
<dbReference type="AlphaFoldDB" id="G2YC69"/>
<dbReference type="EMBL" id="FQ790315">
    <property type="protein sequence ID" value="CCD34760.1"/>
    <property type="molecule type" value="Genomic_DNA"/>
</dbReference>